<feature type="transmembrane region" description="Helical" evidence="6">
    <location>
        <begin position="287"/>
        <end position="307"/>
    </location>
</feature>
<dbReference type="GO" id="GO:0022857">
    <property type="term" value="F:transmembrane transporter activity"/>
    <property type="evidence" value="ECO:0007669"/>
    <property type="project" value="InterPro"/>
</dbReference>
<comment type="subcellular location">
    <subcellularLocation>
        <location evidence="1">Cell membrane</location>
        <topology evidence="1">Multi-pass membrane protein</topology>
    </subcellularLocation>
</comment>
<feature type="transmembrane region" description="Helical" evidence="6">
    <location>
        <begin position="219"/>
        <end position="243"/>
    </location>
</feature>
<dbReference type="PANTHER" id="PTHR43124:SF3">
    <property type="entry name" value="CHLORAMPHENICOL EFFLUX PUMP RV0191"/>
    <property type="match status" value="1"/>
</dbReference>
<evidence type="ECO:0000259" key="7">
    <source>
        <dbReference type="PROSITE" id="PS50850"/>
    </source>
</evidence>
<evidence type="ECO:0000256" key="4">
    <source>
        <dbReference type="ARBA" id="ARBA00022989"/>
    </source>
</evidence>
<feature type="domain" description="Major facilitator superfamily (MFS) profile" evidence="7">
    <location>
        <begin position="15"/>
        <end position="401"/>
    </location>
</feature>
<dbReference type="InterPro" id="IPR005829">
    <property type="entry name" value="Sugar_transporter_CS"/>
</dbReference>
<feature type="transmembrane region" description="Helical" evidence="6">
    <location>
        <begin position="123"/>
        <end position="140"/>
    </location>
</feature>
<organism evidence="8 9">
    <name type="scientific">Candidatus Microbacterium stercoravium</name>
    <dbReference type="NCBI Taxonomy" id="2838697"/>
    <lineage>
        <taxon>Bacteria</taxon>
        <taxon>Bacillati</taxon>
        <taxon>Actinomycetota</taxon>
        <taxon>Actinomycetes</taxon>
        <taxon>Micrococcales</taxon>
        <taxon>Microbacteriaceae</taxon>
        <taxon>Microbacterium</taxon>
    </lineage>
</organism>
<feature type="transmembrane region" description="Helical" evidence="6">
    <location>
        <begin position="147"/>
        <end position="166"/>
    </location>
</feature>
<dbReference type="GO" id="GO:0005886">
    <property type="term" value="C:plasma membrane"/>
    <property type="evidence" value="ECO:0007669"/>
    <property type="project" value="UniProtKB-SubCell"/>
</dbReference>
<dbReference type="SUPFAM" id="SSF103473">
    <property type="entry name" value="MFS general substrate transporter"/>
    <property type="match status" value="1"/>
</dbReference>
<accession>A0A9D2H815</accession>
<evidence type="ECO:0000256" key="2">
    <source>
        <dbReference type="ARBA" id="ARBA00022475"/>
    </source>
</evidence>
<feature type="transmembrane region" description="Helical" evidence="6">
    <location>
        <begin position="377"/>
        <end position="397"/>
    </location>
</feature>
<name>A0A9D2H815_9MICO</name>
<proteinExistence type="predicted"/>
<dbReference type="EMBL" id="DXAM01000150">
    <property type="protein sequence ID" value="HJA05396.1"/>
    <property type="molecule type" value="Genomic_DNA"/>
</dbReference>
<dbReference type="AlphaFoldDB" id="A0A9D2H815"/>
<dbReference type="InterPro" id="IPR020846">
    <property type="entry name" value="MFS_dom"/>
</dbReference>
<reference evidence="8" key="1">
    <citation type="journal article" date="2021" name="PeerJ">
        <title>Extensive microbial diversity within the chicken gut microbiome revealed by metagenomics and culture.</title>
        <authorList>
            <person name="Gilroy R."/>
            <person name="Ravi A."/>
            <person name="Getino M."/>
            <person name="Pursley I."/>
            <person name="Horton D.L."/>
            <person name="Alikhan N.F."/>
            <person name="Baker D."/>
            <person name="Gharbi K."/>
            <person name="Hall N."/>
            <person name="Watson M."/>
            <person name="Adriaenssens E.M."/>
            <person name="Foster-Nyarko E."/>
            <person name="Jarju S."/>
            <person name="Secka A."/>
            <person name="Antonio M."/>
            <person name="Oren A."/>
            <person name="Chaudhuri R.R."/>
            <person name="La Ragione R."/>
            <person name="Hildebrand F."/>
            <person name="Pallen M.J."/>
        </authorList>
    </citation>
    <scope>NUCLEOTIDE SEQUENCE</scope>
    <source>
        <strain evidence="8">ChiHjej8B7-3636</strain>
    </source>
</reference>
<gene>
    <name evidence="8" type="ORF">H9800_11115</name>
</gene>
<reference evidence="8" key="2">
    <citation type="submission" date="2021-04" db="EMBL/GenBank/DDBJ databases">
        <authorList>
            <person name="Gilroy R."/>
        </authorList>
    </citation>
    <scope>NUCLEOTIDE SEQUENCE</scope>
    <source>
        <strain evidence="8">ChiHjej8B7-3636</strain>
    </source>
</reference>
<feature type="transmembrane region" description="Helical" evidence="6">
    <location>
        <begin position="346"/>
        <end position="371"/>
    </location>
</feature>
<feature type="transmembrane region" description="Helical" evidence="6">
    <location>
        <begin position="90"/>
        <end position="111"/>
    </location>
</feature>
<sequence length="406" mass="41445">MTTSTTVSRGAATMALLSMAIGAFGIGMTEFVSMGLLPGVARDLLHDLFVARQEDAIAQAGILISLYALGVVIGAPTIAAFVARFPRHRVMVILVAALLVANALTVVAPTFETMAATRFLSGLPHGAFFGMSTVIASEILGPSRRGWGVAMVMSGLTVANVVGVPGGTFLGQYFGWRAAYVVVAAVFVLALVMCWLFIPRGGGGKSRSFLAEFGVFRIPQVWMTLLLGAVGFGAFFSIYSYISTLMTEAAGGPEWAVPIALMSIGLGMVVGNIIGGRLADLSVAKTIVIGLTLVGLASGLVAVASAWPVPLAVALFVFGALSQTAVPGIQLRLLDVAGEYQGIGAALNHSALNIGNSAGAALGGVVIAAGLGYAAPAWLGILLSFAGVGIALASFAMDRRRAAVAA</sequence>
<protein>
    <submittedName>
        <fullName evidence="8">MFS transporter</fullName>
    </submittedName>
</protein>
<comment type="caution">
    <text evidence="8">The sequence shown here is derived from an EMBL/GenBank/DDBJ whole genome shotgun (WGS) entry which is preliminary data.</text>
</comment>
<dbReference type="CDD" id="cd17324">
    <property type="entry name" value="MFS_NepI_like"/>
    <property type="match status" value="1"/>
</dbReference>
<dbReference type="PROSITE" id="PS50850">
    <property type="entry name" value="MFS"/>
    <property type="match status" value="1"/>
</dbReference>
<dbReference type="PANTHER" id="PTHR43124">
    <property type="entry name" value="PURINE EFFLUX PUMP PBUE"/>
    <property type="match status" value="1"/>
</dbReference>
<dbReference type="InterPro" id="IPR011701">
    <property type="entry name" value="MFS"/>
</dbReference>
<keyword evidence="5 6" id="KW-0472">Membrane</keyword>
<feature type="transmembrane region" description="Helical" evidence="6">
    <location>
        <begin position="313"/>
        <end position="334"/>
    </location>
</feature>
<feature type="transmembrane region" description="Helical" evidence="6">
    <location>
        <begin position="255"/>
        <end position="275"/>
    </location>
</feature>
<feature type="transmembrane region" description="Helical" evidence="6">
    <location>
        <begin position="57"/>
        <end position="83"/>
    </location>
</feature>
<evidence type="ECO:0000256" key="3">
    <source>
        <dbReference type="ARBA" id="ARBA00022692"/>
    </source>
</evidence>
<dbReference type="Proteomes" id="UP000824220">
    <property type="component" value="Unassembled WGS sequence"/>
</dbReference>
<feature type="transmembrane region" description="Helical" evidence="6">
    <location>
        <begin position="178"/>
        <end position="198"/>
    </location>
</feature>
<evidence type="ECO:0000313" key="8">
    <source>
        <dbReference type="EMBL" id="HJA05396.1"/>
    </source>
</evidence>
<evidence type="ECO:0000256" key="6">
    <source>
        <dbReference type="SAM" id="Phobius"/>
    </source>
</evidence>
<dbReference type="Pfam" id="PF07690">
    <property type="entry name" value="MFS_1"/>
    <property type="match status" value="1"/>
</dbReference>
<dbReference type="InterPro" id="IPR036259">
    <property type="entry name" value="MFS_trans_sf"/>
</dbReference>
<evidence type="ECO:0000313" key="9">
    <source>
        <dbReference type="Proteomes" id="UP000824220"/>
    </source>
</evidence>
<keyword evidence="2" id="KW-1003">Cell membrane</keyword>
<dbReference type="InterPro" id="IPR050189">
    <property type="entry name" value="MFS_Efflux_Transporters"/>
</dbReference>
<evidence type="ECO:0000256" key="1">
    <source>
        <dbReference type="ARBA" id="ARBA00004651"/>
    </source>
</evidence>
<evidence type="ECO:0000256" key="5">
    <source>
        <dbReference type="ARBA" id="ARBA00023136"/>
    </source>
</evidence>
<keyword evidence="3 6" id="KW-0812">Transmembrane</keyword>
<feature type="transmembrane region" description="Helical" evidence="6">
    <location>
        <begin position="12"/>
        <end position="37"/>
    </location>
</feature>
<keyword evidence="4 6" id="KW-1133">Transmembrane helix</keyword>
<dbReference type="Gene3D" id="1.20.1250.20">
    <property type="entry name" value="MFS general substrate transporter like domains"/>
    <property type="match status" value="1"/>
</dbReference>
<dbReference type="PROSITE" id="PS00217">
    <property type="entry name" value="SUGAR_TRANSPORT_2"/>
    <property type="match status" value="1"/>
</dbReference>